<dbReference type="InterPro" id="IPR022615">
    <property type="entry name" value="NqrA_C_domain"/>
</dbReference>
<accession>A0A401XNJ8</accession>
<dbReference type="Gene3D" id="2.40.50.100">
    <property type="match status" value="1"/>
</dbReference>
<dbReference type="NCBIfam" id="TIGR01936">
    <property type="entry name" value="nqrA"/>
    <property type="match status" value="1"/>
</dbReference>
<dbReference type="EC" id="7.2.1.1" evidence="8"/>
<evidence type="ECO:0000256" key="3">
    <source>
        <dbReference type="ARBA" id="ARBA00023027"/>
    </source>
</evidence>
<comment type="function">
    <text evidence="8">NQR complex catalyzes the reduction of ubiquinone-1 to ubiquinol by two successive reactions, coupled with the transport of Na(+) ions from the cytoplasm to the periplasm. NqrA to NqrE are probably involved in the second step, the conversion of ubisemiquinone to ubiquinol.</text>
</comment>
<evidence type="ECO:0000256" key="5">
    <source>
        <dbReference type="ARBA" id="ARBA00023065"/>
    </source>
</evidence>
<evidence type="ECO:0000256" key="8">
    <source>
        <dbReference type="HAMAP-Rule" id="MF_00425"/>
    </source>
</evidence>
<dbReference type="PANTHER" id="PTHR37839:SF1">
    <property type="entry name" value="NA(+)-TRANSLOCATING NADH-QUINONE REDUCTASE SUBUNIT A"/>
    <property type="match status" value="1"/>
</dbReference>
<comment type="similarity">
    <text evidence="8">Belongs to the NqrA family.</text>
</comment>
<dbReference type="InterPro" id="IPR056147">
    <property type="entry name" value="NQRA_N"/>
</dbReference>
<feature type="domain" description="Na(+)-translocating NADH-quinone reductase subunit A C-terminal" evidence="10">
    <location>
        <begin position="265"/>
        <end position="310"/>
    </location>
</feature>
<reference evidence="12 13" key="1">
    <citation type="submission" date="2018-11" db="EMBL/GenBank/DDBJ databases">
        <title>Schleiferia aggregans sp. nov., a moderately thermophilic heterotrophic bacterium isolated from microbial mats at a terrestrial hot spring.</title>
        <authorList>
            <person name="Iino T."/>
            <person name="Ohkuma M."/>
            <person name="Haruta S."/>
        </authorList>
    </citation>
    <scope>NUCLEOTIDE SEQUENCE [LARGE SCALE GENOMIC DNA]</scope>
    <source>
        <strain evidence="12 13">LA</strain>
    </source>
</reference>
<dbReference type="GO" id="GO:0016655">
    <property type="term" value="F:oxidoreductase activity, acting on NAD(P)H, quinone or similar compound as acceptor"/>
    <property type="evidence" value="ECO:0007669"/>
    <property type="project" value="UniProtKB-UniRule"/>
</dbReference>
<evidence type="ECO:0000259" key="9">
    <source>
        <dbReference type="Pfam" id="PF05896"/>
    </source>
</evidence>
<evidence type="ECO:0000313" key="12">
    <source>
        <dbReference type="EMBL" id="GCD78594.1"/>
    </source>
</evidence>
<name>A0A401XNJ8_9FLAO</name>
<comment type="subunit">
    <text evidence="8">Composed of six subunits; NqrA, NqrB, NqrC, NqrD, NqrE and NqrF.</text>
</comment>
<keyword evidence="3 8" id="KW-0520">NAD</keyword>
<keyword evidence="7 8" id="KW-0739">Sodium transport</keyword>
<gene>
    <name evidence="8 12" type="primary">nqrA</name>
    <name evidence="12" type="ORF">JCM31826_20760</name>
</gene>
<keyword evidence="5 8" id="KW-0406">Ion transport</keyword>
<evidence type="ECO:0000256" key="2">
    <source>
        <dbReference type="ARBA" id="ARBA00022967"/>
    </source>
</evidence>
<dbReference type="Pfam" id="PF05896">
    <property type="entry name" value="NQRA_N"/>
    <property type="match status" value="1"/>
</dbReference>
<feature type="domain" description="NqrA N-terminal barrel-sandwich hybrid" evidence="9">
    <location>
        <begin position="3"/>
        <end position="95"/>
    </location>
</feature>
<dbReference type="NCBIfam" id="NF003761">
    <property type="entry name" value="PRK05352.1-4"/>
    <property type="match status" value="1"/>
</dbReference>
<dbReference type="PANTHER" id="PTHR37839">
    <property type="entry name" value="NA(+)-TRANSLOCATING NADH-QUINONE REDUCTASE SUBUNIT A"/>
    <property type="match status" value="1"/>
</dbReference>
<proteinExistence type="inferred from homology"/>
<dbReference type="InterPro" id="IPR056148">
    <property type="entry name" value="NQRA_2nd"/>
</dbReference>
<dbReference type="HAMAP" id="MF_00425">
    <property type="entry name" value="NqrA"/>
    <property type="match status" value="1"/>
</dbReference>
<keyword evidence="1 8" id="KW-0813">Transport</keyword>
<dbReference type="Pfam" id="PF24836">
    <property type="entry name" value="NQRA_2nd"/>
    <property type="match status" value="1"/>
</dbReference>
<comment type="catalytic activity">
    <reaction evidence="8">
        <text>a ubiquinone + n Na(+)(in) + NADH + H(+) = a ubiquinol + n Na(+)(out) + NAD(+)</text>
        <dbReference type="Rhea" id="RHEA:47748"/>
        <dbReference type="Rhea" id="RHEA-COMP:9565"/>
        <dbReference type="Rhea" id="RHEA-COMP:9566"/>
        <dbReference type="ChEBI" id="CHEBI:15378"/>
        <dbReference type="ChEBI" id="CHEBI:16389"/>
        <dbReference type="ChEBI" id="CHEBI:17976"/>
        <dbReference type="ChEBI" id="CHEBI:29101"/>
        <dbReference type="ChEBI" id="CHEBI:57540"/>
        <dbReference type="ChEBI" id="CHEBI:57945"/>
        <dbReference type="EC" id="7.2.1.1"/>
    </reaction>
</comment>
<dbReference type="Proteomes" id="UP000286715">
    <property type="component" value="Unassembled WGS sequence"/>
</dbReference>
<dbReference type="OrthoDB" id="9774536at2"/>
<evidence type="ECO:0000256" key="6">
    <source>
        <dbReference type="ARBA" id="ARBA00023075"/>
    </source>
</evidence>
<evidence type="ECO:0000256" key="1">
    <source>
        <dbReference type="ARBA" id="ARBA00022448"/>
    </source>
</evidence>
<keyword evidence="13" id="KW-1185">Reference proteome</keyword>
<sequence length="449" mass="50034">MNIRIKKGADIKITGQPKQEVLGDLKADVYAIKPDDFKFLHPKLSVKEGDTVKAGQPIIYSKDDHRITIPSPVSGQVVEIVRGEKRKLLAVKILADKEIDFLDFGKLNPENASREQIIEKLLASGLWTLVRQRPYGCIAHPEDKPKAIFISCVDTAPISADPLFIIKDKKNFLKTGLEAVKKLTDGKVHLTFSASNPNPEIFSGLISGNIETHTISGPHPAGNVGVHIHYIDPINRGERVWYLYPQDLAMIGELLETGRYNASKIVAVTGPMVSNPGYYHIISGASLKGLKVLLKEGHSRVISGNILTGVRQDEDGFLGFYDYTISVLEENHEPEFLGWLLPGIGKFTIHRALLNWFQNGKALPYNTKMNGEERPFVVTGEYEQVFPFDIYPVQLLKAIMVNDIEKMEQLGLYEVVEEDFALCEVVCTSKIPVQETVYKGLELLKSEVG</sequence>
<evidence type="ECO:0000259" key="10">
    <source>
        <dbReference type="Pfam" id="PF11973"/>
    </source>
</evidence>
<dbReference type="AlphaFoldDB" id="A0A401XNJ8"/>
<protein>
    <recommendedName>
        <fullName evidence="8">Na(+)-translocating NADH-quinone reductase subunit A</fullName>
        <shortName evidence="8">Na(+)-NQR subunit A</shortName>
        <shortName evidence="8">Na(+)-translocating NQR subunit A</shortName>
        <ecNumber evidence="8">7.2.1.1</ecNumber>
    </recommendedName>
    <alternativeName>
        <fullName evidence="8">NQR complex subunit A</fullName>
    </alternativeName>
    <alternativeName>
        <fullName evidence="8">NQR-1 subunit A</fullName>
    </alternativeName>
</protein>
<keyword evidence="6 8" id="KW-0830">Ubiquinone</keyword>
<dbReference type="InterPro" id="IPR008703">
    <property type="entry name" value="NqrA"/>
</dbReference>
<evidence type="ECO:0000313" key="13">
    <source>
        <dbReference type="Proteomes" id="UP000286715"/>
    </source>
</evidence>
<keyword evidence="4 8" id="KW-0915">Sodium</keyword>
<dbReference type="Pfam" id="PF11973">
    <property type="entry name" value="NQRA_SLBB"/>
    <property type="match status" value="1"/>
</dbReference>
<feature type="domain" description="NqrA second alpha/beta" evidence="11">
    <location>
        <begin position="113"/>
        <end position="259"/>
    </location>
</feature>
<dbReference type="GO" id="GO:0006814">
    <property type="term" value="P:sodium ion transport"/>
    <property type="evidence" value="ECO:0007669"/>
    <property type="project" value="UniProtKB-UniRule"/>
</dbReference>
<dbReference type="RefSeq" id="WP_124398647.1">
    <property type="nucleotide sequence ID" value="NZ_BHZE01000027.1"/>
</dbReference>
<evidence type="ECO:0000256" key="4">
    <source>
        <dbReference type="ARBA" id="ARBA00023053"/>
    </source>
</evidence>
<organism evidence="12 13">
    <name type="scientific">Thermaurantimonas aggregans</name>
    <dbReference type="NCBI Taxonomy" id="2173829"/>
    <lineage>
        <taxon>Bacteria</taxon>
        <taxon>Pseudomonadati</taxon>
        <taxon>Bacteroidota</taxon>
        <taxon>Flavobacteriia</taxon>
        <taxon>Flavobacteriales</taxon>
        <taxon>Schleiferiaceae</taxon>
        <taxon>Thermaurantimonas</taxon>
    </lineage>
</organism>
<comment type="caution">
    <text evidence="12">The sequence shown here is derived from an EMBL/GenBank/DDBJ whole genome shotgun (WGS) entry which is preliminary data.</text>
</comment>
<dbReference type="InterPro" id="IPR011053">
    <property type="entry name" value="Single_hybrid_motif"/>
</dbReference>
<evidence type="ECO:0000256" key="7">
    <source>
        <dbReference type="ARBA" id="ARBA00023201"/>
    </source>
</evidence>
<keyword evidence="2 8" id="KW-1278">Translocase</keyword>
<evidence type="ECO:0000259" key="11">
    <source>
        <dbReference type="Pfam" id="PF24836"/>
    </source>
</evidence>
<dbReference type="EMBL" id="BHZE01000027">
    <property type="protein sequence ID" value="GCD78594.1"/>
    <property type="molecule type" value="Genomic_DNA"/>
</dbReference>
<dbReference type="SUPFAM" id="SSF51230">
    <property type="entry name" value="Single hybrid motif"/>
    <property type="match status" value="1"/>
</dbReference>